<evidence type="ECO:0000259" key="3">
    <source>
        <dbReference type="PROSITE" id="PS50110"/>
    </source>
</evidence>
<evidence type="ECO:0000256" key="2">
    <source>
        <dbReference type="PROSITE-ProRule" id="PRU00169"/>
    </source>
</evidence>
<keyword evidence="5" id="KW-1185">Reference proteome</keyword>
<dbReference type="RefSeq" id="WP_158487720.1">
    <property type="nucleotide sequence ID" value="NZ_AMWJ02000002.1"/>
</dbReference>
<dbReference type="SUPFAM" id="SSF52172">
    <property type="entry name" value="CheY-like"/>
    <property type="match status" value="1"/>
</dbReference>
<dbReference type="CDD" id="cd00156">
    <property type="entry name" value="REC"/>
    <property type="match status" value="1"/>
</dbReference>
<dbReference type="AlphaFoldDB" id="A0A7K4EKE4"/>
<dbReference type="GO" id="GO:0000160">
    <property type="term" value="P:phosphorelay signal transduction system"/>
    <property type="evidence" value="ECO:0007669"/>
    <property type="project" value="InterPro"/>
</dbReference>
<dbReference type="Proteomes" id="UP000010448">
    <property type="component" value="Unassembled WGS sequence"/>
</dbReference>
<organism evidence="4 5">
    <name type="scientific">Pseudomonas bharatica CSV86</name>
    <dbReference type="NCBI Taxonomy" id="1005395"/>
    <lineage>
        <taxon>Bacteria</taxon>
        <taxon>Pseudomonadati</taxon>
        <taxon>Pseudomonadota</taxon>
        <taxon>Gammaproteobacteria</taxon>
        <taxon>Pseudomonadales</taxon>
        <taxon>Pseudomonadaceae</taxon>
        <taxon>Pseudomonas</taxon>
        <taxon>Pseudomonas bharatica</taxon>
    </lineage>
</organism>
<name>A0A7K4EKE4_9PSED</name>
<comment type="caution">
    <text evidence="4">The sequence shown here is derived from an EMBL/GenBank/DDBJ whole genome shotgun (WGS) entry which is preliminary data.</text>
</comment>
<dbReference type="SMART" id="SM00448">
    <property type="entry name" value="REC"/>
    <property type="match status" value="1"/>
</dbReference>
<dbReference type="Gene3D" id="3.40.50.2300">
    <property type="match status" value="1"/>
</dbReference>
<dbReference type="OrthoDB" id="6377838at2"/>
<protein>
    <submittedName>
        <fullName evidence="4">Response regulator</fullName>
    </submittedName>
</protein>
<dbReference type="InterPro" id="IPR011006">
    <property type="entry name" value="CheY-like_superfamily"/>
</dbReference>
<dbReference type="InterPro" id="IPR050595">
    <property type="entry name" value="Bact_response_regulator"/>
</dbReference>
<accession>A0A7K4EKE4</accession>
<reference evidence="4 5" key="1">
    <citation type="journal article" date="2013" name="Genome Announc.">
        <title>Genome Sequence of Naphthalene-Degrading Soil Bacterium Pseudomonas putida CSV86.</title>
        <authorList>
            <person name="Phale P.S."/>
            <person name="Paliwal V."/>
            <person name="Raju S.C."/>
            <person name="Modak A."/>
            <person name="Purohit H.J."/>
        </authorList>
    </citation>
    <scope>NUCLEOTIDE SEQUENCE [LARGE SCALE GENOMIC DNA]</scope>
    <source>
        <strain evidence="4 5">CSV86</strain>
    </source>
</reference>
<sequence length="107" mass="11882">MDQQSMRHFIVGALQNEFEIATFSNGAQGLREALKKKYDLVIVDSELFGMSAVDTLYNFRKAHSSMPSIFLFSEGRQADARKSDANKALLKPVTSEALLTAVKNLLV</sequence>
<keyword evidence="1 2" id="KW-0597">Phosphoprotein</keyword>
<dbReference type="PROSITE" id="PS50110">
    <property type="entry name" value="RESPONSE_REGULATORY"/>
    <property type="match status" value="1"/>
</dbReference>
<evidence type="ECO:0000313" key="4">
    <source>
        <dbReference type="EMBL" id="NNJ18153.1"/>
    </source>
</evidence>
<dbReference type="InterPro" id="IPR001789">
    <property type="entry name" value="Sig_transdc_resp-reg_receiver"/>
</dbReference>
<evidence type="ECO:0000313" key="5">
    <source>
        <dbReference type="Proteomes" id="UP000010448"/>
    </source>
</evidence>
<dbReference type="PANTHER" id="PTHR44591:SF3">
    <property type="entry name" value="RESPONSE REGULATORY DOMAIN-CONTAINING PROTEIN"/>
    <property type="match status" value="1"/>
</dbReference>
<dbReference type="EMBL" id="AMWJ02000002">
    <property type="protein sequence ID" value="NNJ18153.1"/>
    <property type="molecule type" value="Genomic_DNA"/>
</dbReference>
<feature type="domain" description="Response regulatory" evidence="3">
    <location>
        <begin position="1"/>
        <end position="106"/>
    </location>
</feature>
<dbReference type="PANTHER" id="PTHR44591">
    <property type="entry name" value="STRESS RESPONSE REGULATOR PROTEIN 1"/>
    <property type="match status" value="1"/>
</dbReference>
<gene>
    <name evidence="4" type="ORF">CSV86_024715</name>
</gene>
<dbReference type="Pfam" id="PF00072">
    <property type="entry name" value="Response_reg"/>
    <property type="match status" value="1"/>
</dbReference>
<feature type="modified residue" description="4-aspartylphosphate" evidence="2">
    <location>
        <position position="44"/>
    </location>
</feature>
<evidence type="ECO:0000256" key="1">
    <source>
        <dbReference type="ARBA" id="ARBA00022553"/>
    </source>
</evidence>
<proteinExistence type="predicted"/>